<dbReference type="GO" id="GO:0046872">
    <property type="term" value="F:metal ion binding"/>
    <property type="evidence" value="ECO:0007669"/>
    <property type="project" value="UniProtKB-KW"/>
</dbReference>
<evidence type="ECO:0000313" key="6">
    <source>
        <dbReference type="EMBL" id="RKP50315.1"/>
    </source>
</evidence>
<proteinExistence type="inferred from homology"/>
<comment type="caution">
    <text evidence="6">The sequence shown here is derived from an EMBL/GenBank/DDBJ whole genome shotgun (WGS) entry which is preliminary data.</text>
</comment>
<dbReference type="PANTHER" id="PTHR43594">
    <property type="entry name" value="QUERCETIN 2,3-DIOXYGENASE"/>
    <property type="match status" value="1"/>
</dbReference>
<dbReference type="OrthoDB" id="321327at2"/>
<dbReference type="SUPFAM" id="SSF51182">
    <property type="entry name" value="RmlC-like cupins"/>
    <property type="match status" value="1"/>
</dbReference>
<feature type="binding site" evidence="2">
    <location>
        <position position="120"/>
    </location>
    <ligand>
        <name>Fe cation</name>
        <dbReference type="ChEBI" id="CHEBI:24875"/>
    </ligand>
</feature>
<name>A0A494XHT1_9BURK</name>
<organism evidence="6 7">
    <name type="scientific">Pararobbsia silviterrae</name>
    <dbReference type="NCBI Taxonomy" id="1792498"/>
    <lineage>
        <taxon>Bacteria</taxon>
        <taxon>Pseudomonadati</taxon>
        <taxon>Pseudomonadota</taxon>
        <taxon>Betaproteobacteria</taxon>
        <taxon>Burkholderiales</taxon>
        <taxon>Burkholderiaceae</taxon>
        <taxon>Pararobbsia</taxon>
    </lineage>
</organism>
<evidence type="ECO:0000256" key="2">
    <source>
        <dbReference type="PIRSR" id="PIRSR006232-1"/>
    </source>
</evidence>
<feature type="binding site" evidence="2">
    <location>
        <position position="76"/>
    </location>
    <ligand>
        <name>Fe cation</name>
        <dbReference type="ChEBI" id="CHEBI:24875"/>
    </ligand>
</feature>
<dbReference type="Pfam" id="PF02678">
    <property type="entry name" value="Pirin"/>
    <property type="match status" value="1"/>
</dbReference>
<dbReference type="InterPro" id="IPR014710">
    <property type="entry name" value="RmlC-like_jellyroll"/>
</dbReference>
<keyword evidence="2" id="KW-0408">Iron</keyword>
<evidence type="ECO:0000313" key="7">
    <source>
        <dbReference type="Proteomes" id="UP000270342"/>
    </source>
</evidence>
<protein>
    <submittedName>
        <fullName evidence="6">Pirin family protein</fullName>
    </submittedName>
</protein>
<dbReference type="EMBL" id="RBZU01000009">
    <property type="protein sequence ID" value="RKP50315.1"/>
    <property type="molecule type" value="Genomic_DNA"/>
</dbReference>
<comment type="cofactor">
    <cofactor evidence="2">
        <name>Fe cation</name>
        <dbReference type="ChEBI" id="CHEBI:24875"/>
    </cofactor>
    <text evidence="2">Binds 1 Fe cation per subunit.</text>
</comment>
<feature type="domain" description="Pirin C-terminal" evidence="5">
    <location>
        <begin position="196"/>
        <end position="297"/>
    </location>
</feature>
<sequence>MTTAPSLVSHAERTITGIFRGPGFHWVGDGFRVSNYFPSGNPFGQRISPFILFDYHAPYTHPATNQRDRGVGPHPHRGFETVTLAWEGSVAHHDSAGNAGVIGPGDVQWMTAGAGILHKEYHEADYARRGGPMHIAQIWVNLPGAHKMTTPAYQGIVDADIPRVTLPDDGGYVRVVAGEYQGVKGAAHTFTRLNMLDIFVRAKGHAEFAFPAHENVGLMVLSGAITINGQTAARAHDFVLFDNAGEQIVVEASEDAHLLMLTGEPIDEPVVQYGPFVMNSEQEIRQAIVDFNAGKFGRMED</sequence>
<reference evidence="6 7" key="1">
    <citation type="submission" date="2018-10" db="EMBL/GenBank/DDBJ databases">
        <title>Robbsia sp. DHC34, isolated from soil.</title>
        <authorList>
            <person name="Gao Z.-H."/>
            <person name="Qiu L.-H."/>
        </authorList>
    </citation>
    <scope>NUCLEOTIDE SEQUENCE [LARGE SCALE GENOMIC DNA]</scope>
    <source>
        <strain evidence="6 7">DHC34</strain>
    </source>
</reference>
<dbReference type="AlphaFoldDB" id="A0A494XHT1"/>
<feature type="domain" description="Pirin N-terminal" evidence="4">
    <location>
        <begin position="31"/>
        <end position="140"/>
    </location>
</feature>
<dbReference type="RefSeq" id="WP_121088533.1">
    <property type="nucleotide sequence ID" value="NZ_RBZU01000009.1"/>
</dbReference>
<dbReference type="InterPro" id="IPR003829">
    <property type="entry name" value="Pirin_N_dom"/>
</dbReference>
<feature type="binding site" evidence="2">
    <location>
        <position position="118"/>
    </location>
    <ligand>
        <name>Fe cation</name>
        <dbReference type="ChEBI" id="CHEBI:24875"/>
    </ligand>
</feature>
<dbReference type="PANTHER" id="PTHR43594:SF1">
    <property type="entry name" value="QUERCETIN 2,3-DIOXYGENASE PA2418-RELATED"/>
    <property type="match status" value="1"/>
</dbReference>
<dbReference type="Proteomes" id="UP000270342">
    <property type="component" value="Unassembled WGS sequence"/>
</dbReference>
<gene>
    <name evidence="6" type="ORF">D7S86_19590</name>
</gene>
<dbReference type="InterPro" id="IPR008778">
    <property type="entry name" value="Pirin_C_dom"/>
</dbReference>
<feature type="binding site" evidence="2">
    <location>
        <position position="74"/>
    </location>
    <ligand>
        <name>Fe cation</name>
        <dbReference type="ChEBI" id="CHEBI:24875"/>
    </ligand>
</feature>
<evidence type="ECO:0000259" key="5">
    <source>
        <dbReference type="Pfam" id="PF05726"/>
    </source>
</evidence>
<dbReference type="CDD" id="cd02909">
    <property type="entry name" value="cupin_pirin_N"/>
    <property type="match status" value="1"/>
</dbReference>
<dbReference type="Pfam" id="PF05726">
    <property type="entry name" value="Pirin_C"/>
    <property type="match status" value="1"/>
</dbReference>
<evidence type="ECO:0000259" key="4">
    <source>
        <dbReference type="Pfam" id="PF02678"/>
    </source>
</evidence>
<dbReference type="PIRSF" id="PIRSF006232">
    <property type="entry name" value="Pirin"/>
    <property type="match status" value="1"/>
</dbReference>
<dbReference type="Gene3D" id="2.60.120.10">
    <property type="entry name" value="Jelly Rolls"/>
    <property type="match status" value="2"/>
</dbReference>
<keyword evidence="7" id="KW-1185">Reference proteome</keyword>
<comment type="similarity">
    <text evidence="1 3">Belongs to the pirin family.</text>
</comment>
<evidence type="ECO:0000256" key="1">
    <source>
        <dbReference type="ARBA" id="ARBA00008416"/>
    </source>
</evidence>
<dbReference type="InterPro" id="IPR053186">
    <property type="entry name" value="QDO-related"/>
</dbReference>
<dbReference type="InterPro" id="IPR012093">
    <property type="entry name" value="Pirin"/>
</dbReference>
<dbReference type="InterPro" id="IPR011051">
    <property type="entry name" value="RmlC_Cupin_sf"/>
</dbReference>
<dbReference type="CDD" id="cd02247">
    <property type="entry name" value="cupin_pirin_C"/>
    <property type="match status" value="1"/>
</dbReference>
<evidence type="ECO:0000256" key="3">
    <source>
        <dbReference type="RuleBase" id="RU003457"/>
    </source>
</evidence>
<keyword evidence="2" id="KW-0479">Metal-binding</keyword>
<accession>A0A494XHT1</accession>